<dbReference type="Pfam" id="PF02362">
    <property type="entry name" value="B3"/>
    <property type="match status" value="2"/>
</dbReference>
<feature type="domain" description="TF-B3" evidence="6">
    <location>
        <begin position="25"/>
        <end position="117"/>
    </location>
</feature>
<keyword evidence="3" id="KW-0238">DNA-binding</keyword>
<comment type="caution">
    <text evidence="7">The sequence shown here is derived from an EMBL/GenBank/DDBJ whole genome shotgun (WGS) entry which is preliminary data.</text>
</comment>
<dbReference type="InterPro" id="IPR050655">
    <property type="entry name" value="Plant_B3_domain"/>
</dbReference>
<dbReference type="SUPFAM" id="SSF101936">
    <property type="entry name" value="DNA-binding pseudobarrel domain"/>
    <property type="match status" value="2"/>
</dbReference>
<dbReference type="Gene3D" id="2.40.330.10">
    <property type="entry name" value="DNA-binding pseudobarrel domain"/>
    <property type="match status" value="2"/>
</dbReference>
<keyword evidence="4" id="KW-0804">Transcription</keyword>
<keyword evidence="8" id="KW-1185">Reference proteome</keyword>
<evidence type="ECO:0000313" key="7">
    <source>
        <dbReference type="EMBL" id="OVA05171.1"/>
    </source>
</evidence>
<dbReference type="InterPro" id="IPR015300">
    <property type="entry name" value="DNA-bd_pseudobarrel_sf"/>
</dbReference>
<comment type="subcellular location">
    <subcellularLocation>
        <location evidence="1">Nucleus</location>
    </subcellularLocation>
</comment>
<dbReference type="GO" id="GO:0003677">
    <property type="term" value="F:DNA binding"/>
    <property type="evidence" value="ECO:0007669"/>
    <property type="project" value="UniProtKB-KW"/>
</dbReference>
<name>A0A200Q3Z1_MACCD</name>
<feature type="domain" description="TF-B3" evidence="6">
    <location>
        <begin position="297"/>
        <end position="392"/>
    </location>
</feature>
<evidence type="ECO:0000313" key="8">
    <source>
        <dbReference type="Proteomes" id="UP000195402"/>
    </source>
</evidence>
<dbReference type="SMART" id="SM01019">
    <property type="entry name" value="B3"/>
    <property type="match status" value="2"/>
</dbReference>
<dbReference type="OMA" id="PSHIDNT"/>
<dbReference type="PANTHER" id="PTHR31920:SF37">
    <property type="entry name" value="B3 DOMAIN-CONTAINING TRANSCRIPTION FACTOR VRN1"/>
    <property type="match status" value="1"/>
</dbReference>
<dbReference type="InParanoid" id="A0A200Q3Z1"/>
<dbReference type="GO" id="GO:0005634">
    <property type="term" value="C:nucleus"/>
    <property type="evidence" value="ECO:0007669"/>
    <property type="project" value="UniProtKB-SubCell"/>
</dbReference>
<proteinExistence type="predicted"/>
<dbReference type="AlphaFoldDB" id="A0A200Q3Z1"/>
<reference evidence="7 8" key="1">
    <citation type="journal article" date="2017" name="Mol. Plant">
        <title>The Genome of Medicinal Plant Macleaya cordata Provides New Insights into Benzylisoquinoline Alkaloids Metabolism.</title>
        <authorList>
            <person name="Liu X."/>
            <person name="Liu Y."/>
            <person name="Huang P."/>
            <person name="Ma Y."/>
            <person name="Qing Z."/>
            <person name="Tang Q."/>
            <person name="Cao H."/>
            <person name="Cheng P."/>
            <person name="Zheng Y."/>
            <person name="Yuan Z."/>
            <person name="Zhou Y."/>
            <person name="Liu J."/>
            <person name="Tang Z."/>
            <person name="Zhuo Y."/>
            <person name="Zhang Y."/>
            <person name="Yu L."/>
            <person name="Huang J."/>
            <person name="Yang P."/>
            <person name="Peng Q."/>
            <person name="Zhang J."/>
            <person name="Jiang W."/>
            <person name="Zhang Z."/>
            <person name="Lin K."/>
            <person name="Ro D.K."/>
            <person name="Chen X."/>
            <person name="Xiong X."/>
            <person name="Shang Y."/>
            <person name="Huang S."/>
            <person name="Zeng J."/>
        </authorList>
    </citation>
    <scope>NUCLEOTIDE SEQUENCE [LARGE SCALE GENOMIC DNA]</scope>
    <source>
        <strain evidence="8">cv. BLH2017</strain>
        <tissue evidence="7">Root</tissue>
    </source>
</reference>
<dbReference type="EMBL" id="MVGT01003165">
    <property type="protein sequence ID" value="OVA05171.1"/>
    <property type="molecule type" value="Genomic_DNA"/>
</dbReference>
<keyword evidence="2" id="KW-0805">Transcription regulation</keyword>
<keyword evidence="5" id="KW-0539">Nucleus</keyword>
<dbReference type="PANTHER" id="PTHR31920">
    <property type="entry name" value="B3 DOMAIN-CONTAINING"/>
    <property type="match status" value="1"/>
</dbReference>
<accession>A0A200Q3Z1</accession>
<evidence type="ECO:0000256" key="2">
    <source>
        <dbReference type="ARBA" id="ARBA00023015"/>
    </source>
</evidence>
<evidence type="ECO:0000256" key="1">
    <source>
        <dbReference type="ARBA" id="ARBA00004123"/>
    </source>
</evidence>
<evidence type="ECO:0000256" key="5">
    <source>
        <dbReference type="ARBA" id="ARBA00023242"/>
    </source>
</evidence>
<dbReference type="InterPro" id="IPR003340">
    <property type="entry name" value="B3_DNA-bd"/>
</dbReference>
<dbReference type="FunCoup" id="A0A200Q3Z1">
    <property type="interactions" value="3023"/>
</dbReference>
<gene>
    <name evidence="7" type="ORF">BVC80_8893g8</name>
</gene>
<sequence>MRRQRMPNGCSSWMPSVQDEKKGSNFFRIIHSFIIENRRLGLPRKFVRKFGKELSEVGVIIVSGKMWHVELSKADGEISFQNGWQEIMDYYSIRIGHFLVFKYDGNSRFHVLIFDMSASEIEYPSHTEDFEEQNHERIPETSASEIEYPIEENDAIENLDVTSACPTHGTNECDGQETSKPMYLKPVSCLPFSLQGIAENPSSNLKDEPEMVLVRSDSEGDGEPTMSTQLKCASSRGKDVWYSTKKIDNPPESSRVGFSAPQVKRRNGHDHGFLRQQESSAKAIRTARAFTSEYPFCKITMRPSYVSERFILNVPMDFAKAYLMQKTQSLTLRVSDGRTWNVDCVCGEFYTKLIKGWKEFVLDNHLEEGDICMFELVDRNSFETNVSIFRAFQDVV</sequence>
<dbReference type="OrthoDB" id="623918at2759"/>
<dbReference type="STRING" id="56857.A0A200Q3Z1"/>
<dbReference type="PROSITE" id="PS50863">
    <property type="entry name" value="B3"/>
    <property type="match status" value="2"/>
</dbReference>
<evidence type="ECO:0000259" key="6">
    <source>
        <dbReference type="PROSITE" id="PS50863"/>
    </source>
</evidence>
<protein>
    <submittedName>
        <fullName evidence="7">B3 DNA binding domain</fullName>
    </submittedName>
</protein>
<dbReference type="Proteomes" id="UP000195402">
    <property type="component" value="Unassembled WGS sequence"/>
</dbReference>
<evidence type="ECO:0000256" key="3">
    <source>
        <dbReference type="ARBA" id="ARBA00023125"/>
    </source>
</evidence>
<dbReference type="CDD" id="cd10017">
    <property type="entry name" value="B3_DNA"/>
    <property type="match status" value="2"/>
</dbReference>
<evidence type="ECO:0000256" key="4">
    <source>
        <dbReference type="ARBA" id="ARBA00023163"/>
    </source>
</evidence>
<organism evidence="7 8">
    <name type="scientific">Macleaya cordata</name>
    <name type="common">Five-seeded plume-poppy</name>
    <name type="synonym">Bocconia cordata</name>
    <dbReference type="NCBI Taxonomy" id="56857"/>
    <lineage>
        <taxon>Eukaryota</taxon>
        <taxon>Viridiplantae</taxon>
        <taxon>Streptophyta</taxon>
        <taxon>Embryophyta</taxon>
        <taxon>Tracheophyta</taxon>
        <taxon>Spermatophyta</taxon>
        <taxon>Magnoliopsida</taxon>
        <taxon>Ranunculales</taxon>
        <taxon>Papaveraceae</taxon>
        <taxon>Papaveroideae</taxon>
        <taxon>Macleaya</taxon>
    </lineage>
</organism>